<protein>
    <recommendedName>
        <fullName evidence="6">Prokaryotic-type class I peptide chain release factors domain-containing protein</fullName>
    </recommendedName>
</protein>
<dbReference type="GeneID" id="27352292"/>
<evidence type="ECO:0000313" key="7">
    <source>
        <dbReference type="EMBL" id="KIW47526.1"/>
    </source>
</evidence>
<dbReference type="InterPro" id="IPR000352">
    <property type="entry name" value="Pep_chain_release_fac_I"/>
</dbReference>
<evidence type="ECO:0000256" key="4">
    <source>
        <dbReference type="ARBA" id="ARBA00023128"/>
    </source>
</evidence>
<keyword evidence="8" id="KW-1185">Reference proteome</keyword>
<name>A0A0D2B5M2_9EURO</name>
<dbReference type="AlphaFoldDB" id="A0A0D2B5M2"/>
<dbReference type="Gene3D" id="3.30.160.20">
    <property type="match status" value="1"/>
</dbReference>
<evidence type="ECO:0000256" key="1">
    <source>
        <dbReference type="ARBA" id="ARBA00004173"/>
    </source>
</evidence>
<feature type="domain" description="Prokaryotic-type class I peptide chain release factors" evidence="6">
    <location>
        <begin position="87"/>
        <end position="184"/>
    </location>
</feature>
<comment type="subcellular location">
    <subcellularLocation>
        <location evidence="1">Mitochondrion</location>
    </subcellularLocation>
</comment>
<dbReference type="PANTHER" id="PTHR46203:SF1">
    <property type="entry name" value="MITOCHONDRIAL TRANSLATION RELEASE FACTOR IN RESCUE"/>
    <property type="match status" value="1"/>
</dbReference>
<dbReference type="GO" id="GO:0003747">
    <property type="term" value="F:translation release factor activity"/>
    <property type="evidence" value="ECO:0007669"/>
    <property type="project" value="InterPro"/>
</dbReference>
<feature type="compositionally biased region" description="Basic and acidic residues" evidence="5">
    <location>
        <begin position="206"/>
        <end position="223"/>
    </location>
</feature>
<dbReference type="Pfam" id="PF00472">
    <property type="entry name" value="RF-1"/>
    <property type="match status" value="1"/>
</dbReference>
<keyword evidence="3" id="KW-0809">Transit peptide</keyword>
<dbReference type="Proteomes" id="UP000053342">
    <property type="component" value="Unassembled WGS sequence"/>
</dbReference>
<dbReference type="PANTHER" id="PTHR46203">
    <property type="entry name" value="PROBABLE PEPTIDE CHAIN RELEASE FACTOR C12ORF65"/>
    <property type="match status" value="1"/>
</dbReference>
<feature type="compositionally biased region" description="Acidic residues" evidence="5">
    <location>
        <begin position="193"/>
        <end position="205"/>
    </location>
</feature>
<evidence type="ECO:0000256" key="5">
    <source>
        <dbReference type="SAM" id="MobiDB-lite"/>
    </source>
</evidence>
<keyword evidence="4" id="KW-0496">Mitochondrion</keyword>
<dbReference type="RefSeq" id="XP_016267742.1">
    <property type="nucleotide sequence ID" value="XM_016400689.1"/>
</dbReference>
<evidence type="ECO:0000313" key="8">
    <source>
        <dbReference type="Proteomes" id="UP000053342"/>
    </source>
</evidence>
<dbReference type="InterPro" id="IPR052405">
    <property type="entry name" value="Mito_Transl_Release_Factor"/>
</dbReference>
<dbReference type="GO" id="GO:0032543">
    <property type="term" value="P:mitochondrial translation"/>
    <property type="evidence" value="ECO:0007669"/>
    <property type="project" value="UniProtKB-ARBA"/>
</dbReference>
<dbReference type="FunFam" id="3.30.160.20:FF:000065">
    <property type="entry name" value="Peptidyl-tRNA hydrolase domain protein"/>
    <property type="match status" value="1"/>
</dbReference>
<dbReference type="HOGENOM" id="CLU_1073757_0_0_1"/>
<dbReference type="InterPro" id="IPR045853">
    <property type="entry name" value="Pep_chain_release_fac_I_sf"/>
</dbReference>
<dbReference type="GO" id="GO:0005739">
    <property type="term" value="C:mitochondrion"/>
    <property type="evidence" value="ECO:0007669"/>
    <property type="project" value="UniProtKB-SubCell"/>
</dbReference>
<dbReference type="OrthoDB" id="277888at2759"/>
<sequence>MHSLQPLRPTIIHLGHHRGATRCLADSGRPTMAATRTRMRFRCTTDIDVLGYGYGYACSNLAARLSFSTHSFLKMKHQPALPPRPSLPDDELKHTFVKGTGPGGQKINKTNSAAQVTHLPTGIVVKCQATRSRNDNFKIAKRILAEKVEFLSKGEESRVAKVVDRARRKKASRVKKSRRKYKKLNQPGGEGENREEDEEEDDEEYEHMGDLEEEHERDTEREGIASVGGVDVGRTDVKKTTLPCHNIKSTDGHEEKRST</sequence>
<dbReference type="EMBL" id="KN847332">
    <property type="protein sequence ID" value="KIW47526.1"/>
    <property type="molecule type" value="Genomic_DNA"/>
</dbReference>
<proteinExistence type="inferred from homology"/>
<comment type="similarity">
    <text evidence="2">Belongs to the prokaryotic/mitochondrial release factor family.</text>
</comment>
<feature type="region of interest" description="Disordered" evidence="5">
    <location>
        <begin position="166"/>
        <end position="259"/>
    </location>
</feature>
<feature type="compositionally biased region" description="Basic residues" evidence="5">
    <location>
        <begin position="166"/>
        <end position="183"/>
    </location>
</feature>
<reference evidence="7 8" key="1">
    <citation type="submission" date="2015-01" db="EMBL/GenBank/DDBJ databases">
        <title>The Genome Sequence of Exophiala oligosperma CBS72588.</title>
        <authorList>
            <consortium name="The Broad Institute Genomics Platform"/>
            <person name="Cuomo C."/>
            <person name="de Hoog S."/>
            <person name="Gorbushina A."/>
            <person name="Stielow B."/>
            <person name="Teixiera M."/>
            <person name="Abouelleil A."/>
            <person name="Chapman S.B."/>
            <person name="Priest M."/>
            <person name="Young S.K."/>
            <person name="Wortman J."/>
            <person name="Nusbaum C."/>
            <person name="Birren B."/>
        </authorList>
    </citation>
    <scope>NUCLEOTIDE SEQUENCE [LARGE SCALE GENOMIC DNA]</scope>
    <source>
        <strain evidence="7 8">CBS 72588</strain>
    </source>
</reference>
<evidence type="ECO:0000256" key="3">
    <source>
        <dbReference type="ARBA" id="ARBA00022946"/>
    </source>
</evidence>
<dbReference type="SUPFAM" id="SSF75620">
    <property type="entry name" value="Release factor"/>
    <property type="match status" value="1"/>
</dbReference>
<feature type="compositionally biased region" description="Basic and acidic residues" evidence="5">
    <location>
        <begin position="248"/>
        <end position="259"/>
    </location>
</feature>
<organism evidence="7 8">
    <name type="scientific">Exophiala oligosperma</name>
    <dbReference type="NCBI Taxonomy" id="215243"/>
    <lineage>
        <taxon>Eukaryota</taxon>
        <taxon>Fungi</taxon>
        <taxon>Dikarya</taxon>
        <taxon>Ascomycota</taxon>
        <taxon>Pezizomycotina</taxon>
        <taxon>Eurotiomycetes</taxon>
        <taxon>Chaetothyriomycetidae</taxon>
        <taxon>Chaetothyriales</taxon>
        <taxon>Herpotrichiellaceae</taxon>
        <taxon>Exophiala</taxon>
    </lineage>
</organism>
<evidence type="ECO:0000259" key="6">
    <source>
        <dbReference type="Pfam" id="PF00472"/>
    </source>
</evidence>
<dbReference type="VEuPathDB" id="FungiDB:PV06_00218"/>
<gene>
    <name evidence="7" type="ORF">PV06_00218</name>
</gene>
<evidence type="ECO:0000256" key="2">
    <source>
        <dbReference type="ARBA" id="ARBA00010835"/>
    </source>
</evidence>
<accession>A0A0D2B5M2</accession>